<feature type="compositionally biased region" description="Pro residues" evidence="1">
    <location>
        <begin position="152"/>
        <end position="162"/>
    </location>
</feature>
<accession>A0ABS8T184</accession>
<comment type="caution">
    <text evidence="2">The sequence shown here is derived from an EMBL/GenBank/DDBJ whole genome shotgun (WGS) entry which is preliminary data.</text>
</comment>
<dbReference type="EMBL" id="JACEIK010001016">
    <property type="protein sequence ID" value="MCD7465104.1"/>
    <property type="molecule type" value="Genomic_DNA"/>
</dbReference>
<feature type="compositionally biased region" description="Pro residues" evidence="1">
    <location>
        <begin position="192"/>
        <end position="204"/>
    </location>
</feature>
<reference evidence="2 3" key="1">
    <citation type="journal article" date="2021" name="BMC Genomics">
        <title>Datura genome reveals duplications of psychoactive alkaloid biosynthetic genes and high mutation rate following tissue culture.</title>
        <authorList>
            <person name="Rajewski A."/>
            <person name="Carter-House D."/>
            <person name="Stajich J."/>
            <person name="Litt A."/>
        </authorList>
    </citation>
    <scope>NUCLEOTIDE SEQUENCE [LARGE SCALE GENOMIC DNA]</scope>
    <source>
        <strain evidence="2">AR-01</strain>
    </source>
</reference>
<evidence type="ECO:0000256" key="1">
    <source>
        <dbReference type="SAM" id="MobiDB-lite"/>
    </source>
</evidence>
<feature type="compositionally biased region" description="Basic and acidic residues" evidence="1">
    <location>
        <begin position="164"/>
        <end position="174"/>
    </location>
</feature>
<dbReference type="PANTHER" id="PTHR35218:SF8">
    <property type="entry name" value="ENDONUCLEASE_EXONUCLEASE_PHOSPHATASE"/>
    <property type="match status" value="1"/>
</dbReference>
<proteinExistence type="predicted"/>
<evidence type="ECO:0000313" key="2">
    <source>
        <dbReference type="EMBL" id="MCD7465104.1"/>
    </source>
</evidence>
<sequence length="239" mass="26575">MDIRLIINPNFKSFAVYIIPSLVPVNRPVQTDSASSLYTAAAVDDNDGEPPKMTLIFWNCRGSEQPDFHTNSRSMLDYHRPALVLFLETHMTKHQYPTDDFKFTNITNVPVIGENFGGMTLVWENDLVTVDGLMINNKELHCTIKVSNFASPAPPPQQPAPPADHGEQFDEDKPLPSVAAQKGILPKVPTYASPPPPPQQPAPPTDHDEQIDEEIPIPSVAVQKEILQRFMFLTPSKPS</sequence>
<evidence type="ECO:0000313" key="3">
    <source>
        <dbReference type="Proteomes" id="UP000823775"/>
    </source>
</evidence>
<gene>
    <name evidence="2" type="ORF">HAX54_000558</name>
</gene>
<organism evidence="2 3">
    <name type="scientific">Datura stramonium</name>
    <name type="common">Jimsonweed</name>
    <name type="synonym">Common thornapple</name>
    <dbReference type="NCBI Taxonomy" id="4076"/>
    <lineage>
        <taxon>Eukaryota</taxon>
        <taxon>Viridiplantae</taxon>
        <taxon>Streptophyta</taxon>
        <taxon>Embryophyta</taxon>
        <taxon>Tracheophyta</taxon>
        <taxon>Spermatophyta</taxon>
        <taxon>Magnoliopsida</taxon>
        <taxon>eudicotyledons</taxon>
        <taxon>Gunneridae</taxon>
        <taxon>Pentapetalae</taxon>
        <taxon>asterids</taxon>
        <taxon>lamiids</taxon>
        <taxon>Solanales</taxon>
        <taxon>Solanaceae</taxon>
        <taxon>Solanoideae</taxon>
        <taxon>Datureae</taxon>
        <taxon>Datura</taxon>
    </lineage>
</organism>
<dbReference type="Proteomes" id="UP000823775">
    <property type="component" value="Unassembled WGS sequence"/>
</dbReference>
<dbReference type="PANTHER" id="PTHR35218">
    <property type="entry name" value="RNASE H DOMAIN-CONTAINING PROTEIN"/>
    <property type="match status" value="1"/>
</dbReference>
<name>A0ABS8T184_DATST</name>
<keyword evidence="3" id="KW-1185">Reference proteome</keyword>
<protein>
    <submittedName>
        <fullName evidence="2">Uncharacterized protein</fullName>
    </submittedName>
</protein>
<feature type="region of interest" description="Disordered" evidence="1">
    <location>
        <begin position="148"/>
        <end position="215"/>
    </location>
</feature>